<dbReference type="EMBL" id="CP061169">
    <property type="protein sequence ID" value="QPZ38060.1"/>
    <property type="molecule type" value="Genomic_DNA"/>
</dbReference>
<evidence type="ECO:0000256" key="2">
    <source>
        <dbReference type="ARBA" id="ARBA00001936"/>
    </source>
</evidence>
<dbReference type="RefSeq" id="WP_166987575.1">
    <property type="nucleotide sequence ID" value="NZ_CP061169.1"/>
</dbReference>
<sequence length="481" mass="52042">MNARSMPTGKDARMPRLAQIEEFTRFMGQGWATPDRAPSVEPGAAAASAQHRERLSAQFAGESIVVFSGTAPIRVNDCAFDFRPDSGFFWLTGCTAEDAVIVLSARSGGHDAVLYVPEPAYPGDTDFFGNAAHGELWVGPAPSLGEWSQALQIEVRGRGQLDVDLRGLRDPHVAGRLDTATVPDALAGQPASDRLERELSELRMIKDAWEIGQLRRAVDDTVNGFAAVAREIPRAVAGGGERWLQGTFERHSRTHGNGPGYSTIVGSGDHAPILHWVRCDGDVVEGDALLLDMGVEARTFYTADVTRTLPVSGTFSPAQRQVHDLVEKAHRAGLDAVRPGAQFSDFHTVMMEVIARGLDDWGLLPVSVDEALSERGQQHRRYIVCGVGHHLGLDVHDCARADYSAYQGAPLTDGMVLTVEPGLYFHAFDETVPPELRGIGVRLEDDILVTERDSEVLSDALPISADGIEAWTAKHLGAESS</sequence>
<evidence type="ECO:0000256" key="4">
    <source>
        <dbReference type="ARBA" id="ARBA00012574"/>
    </source>
</evidence>
<keyword evidence="9" id="KW-0645">Protease</keyword>
<evidence type="ECO:0000313" key="10">
    <source>
        <dbReference type="Proteomes" id="UP000662814"/>
    </source>
</evidence>
<evidence type="ECO:0000256" key="3">
    <source>
        <dbReference type="ARBA" id="ARBA00008766"/>
    </source>
</evidence>
<dbReference type="EC" id="3.4.11.9" evidence="4"/>
<keyword evidence="7" id="KW-0464">Manganese</keyword>
<dbReference type="InterPro" id="IPR007865">
    <property type="entry name" value="Aminopep_P_N"/>
</dbReference>
<keyword evidence="9" id="KW-0031">Aminopeptidase</keyword>
<protein>
    <recommendedName>
        <fullName evidence="4">Xaa-Pro aminopeptidase</fullName>
        <ecNumber evidence="4">3.4.11.9</ecNumber>
    </recommendedName>
</protein>
<feature type="domain" description="Aminopeptidase P N-terminal" evidence="8">
    <location>
        <begin position="46"/>
        <end position="186"/>
    </location>
</feature>
<accession>A0ABX6YH84</accession>
<comment type="similarity">
    <text evidence="3">Belongs to the peptidase M24B family.</text>
</comment>
<reference evidence="9 10" key="1">
    <citation type="submission" date="2020-12" db="EMBL/GenBank/DDBJ databases">
        <title>Microbacterium sp. HY060.</title>
        <authorList>
            <person name="Zhou J."/>
        </authorList>
    </citation>
    <scope>NUCLEOTIDE SEQUENCE [LARGE SCALE GENOMIC DNA]</scope>
    <source>
        <strain evidence="9 10">HY60</strain>
    </source>
</reference>
<dbReference type="InterPro" id="IPR029149">
    <property type="entry name" value="Creatin/AminoP/Spt16_N"/>
</dbReference>
<organism evidence="9 10">
    <name type="scientific">Paramicrobacterium chengjingii</name>
    <dbReference type="NCBI Taxonomy" id="2769067"/>
    <lineage>
        <taxon>Bacteria</taxon>
        <taxon>Bacillati</taxon>
        <taxon>Actinomycetota</taxon>
        <taxon>Actinomycetes</taxon>
        <taxon>Micrococcales</taxon>
        <taxon>Microbacteriaceae</taxon>
        <taxon>Paramicrobacterium</taxon>
    </lineage>
</organism>
<keyword evidence="10" id="KW-1185">Reference proteome</keyword>
<evidence type="ECO:0000256" key="5">
    <source>
        <dbReference type="ARBA" id="ARBA00022723"/>
    </source>
</evidence>
<dbReference type="Pfam" id="PF00557">
    <property type="entry name" value="Peptidase_M24"/>
    <property type="match status" value="1"/>
</dbReference>
<evidence type="ECO:0000256" key="6">
    <source>
        <dbReference type="ARBA" id="ARBA00022801"/>
    </source>
</evidence>
<keyword evidence="6" id="KW-0378">Hydrolase</keyword>
<dbReference type="Pfam" id="PF05195">
    <property type="entry name" value="AMP_N"/>
    <property type="match status" value="1"/>
</dbReference>
<dbReference type="SMART" id="SM01011">
    <property type="entry name" value="AMP_N"/>
    <property type="match status" value="1"/>
</dbReference>
<dbReference type="PANTHER" id="PTHR43226">
    <property type="entry name" value="XAA-PRO AMINOPEPTIDASE 3"/>
    <property type="match status" value="1"/>
</dbReference>
<dbReference type="GO" id="GO:0004177">
    <property type="term" value="F:aminopeptidase activity"/>
    <property type="evidence" value="ECO:0007669"/>
    <property type="project" value="UniProtKB-KW"/>
</dbReference>
<comment type="cofactor">
    <cofactor evidence="2">
        <name>Mn(2+)</name>
        <dbReference type="ChEBI" id="CHEBI:29035"/>
    </cofactor>
</comment>
<dbReference type="InterPro" id="IPR036005">
    <property type="entry name" value="Creatinase/aminopeptidase-like"/>
</dbReference>
<comment type="catalytic activity">
    <reaction evidence="1">
        <text>Release of any N-terminal amino acid, including proline, that is linked to proline, even from a dipeptide or tripeptide.</text>
        <dbReference type="EC" id="3.4.11.9"/>
    </reaction>
</comment>
<dbReference type="Gene3D" id="3.90.230.10">
    <property type="entry name" value="Creatinase/methionine aminopeptidase superfamily"/>
    <property type="match status" value="1"/>
</dbReference>
<gene>
    <name evidence="9" type="ORF">HCR76_14900</name>
</gene>
<evidence type="ECO:0000256" key="1">
    <source>
        <dbReference type="ARBA" id="ARBA00001424"/>
    </source>
</evidence>
<dbReference type="InterPro" id="IPR000994">
    <property type="entry name" value="Pept_M24"/>
</dbReference>
<dbReference type="Proteomes" id="UP000662814">
    <property type="component" value="Chromosome"/>
</dbReference>
<dbReference type="SUPFAM" id="SSF55920">
    <property type="entry name" value="Creatinase/aminopeptidase"/>
    <property type="match status" value="1"/>
</dbReference>
<proteinExistence type="inferred from homology"/>
<evidence type="ECO:0000313" key="9">
    <source>
        <dbReference type="EMBL" id="QPZ38060.1"/>
    </source>
</evidence>
<dbReference type="SUPFAM" id="SSF53092">
    <property type="entry name" value="Creatinase/prolidase N-terminal domain"/>
    <property type="match status" value="1"/>
</dbReference>
<evidence type="ECO:0000259" key="8">
    <source>
        <dbReference type="SMART" id="SM01011"/>
    </source>
</evidence>
<dbReference type="PANTHER" id="PTHR43226:SF4">
    <property type="entry name" value="XAA-PRO AMINOPEPTIDASE 3"/>
    <property type="match status" value="1"/>
</dbReference>
<dbReference type="CDD" id="cd01087">
    <property type="entry name" value="Prolidase"/>
    <property type="match status" value="1"/>
</dbReference>
<name>A0ABX6YH84_9MICO</name>
<keyword evidence="5" id="KW-0479">Metal-binding</keyword>
<dbReference type="Gene3D" id="3.40.350.10">
    <property type="entry name" value="Creatinase/prolidase N-terminal domain"/>
    <property type="match status" value="1"/>
</dbReference>
<dbReference type="InterPro" id="IPR052433">
    <property type="entry name" value="X-Pro_dipept-like"/>
</dbReference>
<evidence type="ECO:0000256" key="7">
    <source>
        <dbReference type="ARBA" id="ARBA00023211"/>
    </source>
</evidence>